<dbReference type="SUPFAM" id="SSF51182">
    <property type="entry name" value="RmlC-like cupins"/>
    <property type="match status" value="1"/>
</dbReference>
<dbReference type="InterPro" id="IPR011051">
    <property type="entry name" value="RmlC_Cupin_sf"/>
</dbReference>
<dbReference type="HOGENOM" id="CLU_103066_2_0_11"/>
<proteinExistence type="predicted"/>
<dbReference type="Gene3D" id="2.60.120.10">
    <property type="entry name" value="Jelly Rolls"/>
    <property type="match status" value="1"/>
</dbReference>
<dbReference type="Pfam" id="PF07883">
    <property type="entry name" value="Cupin_2"/>
    <property type="match status" value="1"/>
</dbReference>
<dbReference type="AlphaFoldDB" id="D5PDA8"/>
<dbReference type="PANTHER" id="PTHR36440:SF1">
    <property type="entry name" value="PUTATIVE (AFU_ORTHOLOGUE AFUA_8G07350)-RELATED"/>
    <property type="match status" value="1"/>
</dbReference>
<gene>
    <name evidence="2" type="ORF">HMPREF0591_4152</name>
</gene>
<comment type="caution">
    <text evidence="2">The sequence shown here is derived from an EMBL/GenBank/DDBJ whole genome shotgun (WGS) entry which is preliminary data.</text>
</comment>
<organism evidence="2 3">
    <name type="scientific">Mycobacterium parascrofulaceum ATCC BAA-614</name>
    <dbReference type="NCBI Taxonomy" id="525368"/>
    <lineage>
        <taxon>Bacteria</taxon>
        <taxon>Bacillati</taxon>
        <taxon>Actinomycetota</taxon>
        <taxon>Actinomycetes</taxon>
        <taxon>Mycobacteriales</taxon>
        <taxon>Mycobacteriaceae</taxon>
        <taxon>Mycobacterium</taxon>
        <taxon>Mycobacterium simiae complex</taxon>
    </lineage>
</organism>
<dbReference type="InterPro" id="IPR053146">
    <property type="entry name" value="QDO-like"/>
</dbReference>
<evidence type="ECO:0000313" key="3">
    <source>
        <dbReference type="Proteomes" id="UP000003653"/>
    </source>
</evidence>
<accession>D5PDA8</accession>
<dbReference type="InterPro" id="IPR013096">
    <property type="entry name" value="Cupin_2"/>
</dbReference>
<dbReference type="eggNOG" id="COG0662">
    <property type="taxonomic scope" value="Bacteria"/>
</dbReference>
<dbReference type="EMBL" id="ADNV01000292">
    <property type="protein sequence ID" value="EFG75938.1"/>
    <property type="molecule type" value="Genomic_DNA"/>
</dbReference>
<name>D5PDA8_9MYCO</name>
<dbReference type="PANTHER" id="PTHR36440">
    <property type="entry name" value="PUTATIVE (AFU_ORTHOLOGUE AFUA_8G07350)-RELATED"/>
    <property type="match status" value="1"/>
</dbReference>
<dbReference type="InterPro" id="IPR014710">
    <property type="entry name" value="RmlC-like_jellyroll"/>
</dbReference>
<protein>
    <submittedName>
        <fullName evidence="2">Cupin domain protein</fullName>
    </submittedName>
</protein>
<dbReference type="Proteomes" id="UP000003653">
    <property type="component" value="Unassembled WGS sequence"/>
</dbReference>
<keyword evidence="3" id="KW-1185">Reference proteome</keyword>
<feature type="domain" description="Cupin type-2" evidence="1">
    <location>
        <begin position="62"/>
        <end position="121"/>
    </location>
</feature>
<reference evidence="2 3" key="1">
    <citation type="submission" date="2010-04" db="EMBL/GenBank/DDBJ databases">
        <authorList>
            <person name="Muzny D."/>
            <person name="Qin X."/>
            <person name="Deng J."/>
            <person name="Jiang H."/>
            <person name="Liu Y."/>
            <person name="Qu J."/>
            <person name="Song X.-Z."/>
            <person name="Zhang L."/>
            <person name="Thornton R."/>
            <person name="Coyle M."/>
            <person name="Francisco L."/>
            <person name="Jackson L."/>
            <person name="Javaid M."/>
            <person name="Korchina V."/>
            <person name="Kovar C."/>
            <person name="Mata R."/>
            <person name="Mathew T."/>
            <person name="Ngo R."/>
            <person name="Nguyen L."/>
            <person name="Nguyen N."/>
            <person name="Okwuonu G."/>
            <person name="Ongeri F."/>
            <person name="Pham C."/>
            <person name="Simmons D."/>
            <person name="Wilczek-Boney K."/>
            <person name="Hale W."/>
            <person name="Jakkamsetti A."/>
            <person name="Pham P."/>
            <person name="Ruth R."/>
            <person name="San Lucas F."/>
            <person name="Warren J."/>
            <person name="Zhang J."/>
            <person name="Zhao Z."/>
            <person name="Zhou C."/>
            <person name="Zhu D."/>
            <person name="Lee S."/>
            <person name="Bess C."/>
            <person name="Blankenburg K."/>
            <person name="Forbes L."/>
            <person name="Fu Q."/>
            <person name="Gubbala S."/>
            <person name="Hirani K."/>
            <person name="Jayaseelan J.C."/>
            <person name="Lara F."/>
            <person name="Munidasa M."/>
            <person name="Palculict T."/>
            <person name="Patil S."/>
            <person name="Pu L.-L."/>
            <person name="Saada N."/>
            <person name="Tang L."/>
            <person name="Weissenberger G."/>
            <person name="Zhu Y."/>
            <person name="Hemphill L."/>
            <person name="Shang Y."/>
            <person name="Youmans B."/>
            <person name="Ayvaz T."/>
            <person name="Ross M."/>
            <person name="Santibanez J."/>
            <person name="Aqrawi P."/>
            <person name="Gross S."/>
            <person name="Joshi V."/>
            <person name="Fowler G."/>
            <person name="Nazareth L."/>
            <person name="Reid J."/>
            <person name="Worley K."/>
            <person name="Petrosino J."/>
            <person name="Highlander S."/>
            <person name="Gibbs R."/>
        </authorList>
    </citation>
    <scope>NUCLEOTIDE SEQUENCE [LARGE SCALE GENOMIC DNA]</scope>
    <source>
        <strain evidence="2 3">ATCC BAA-614</strain>
    </source>
</reference>
<sequence length="187" mass="20221">MTGPRKVSHMTVWNDIGVTVVQPGAGEHVALPGFGAVFKLSSKTNGGEVSIVEHPFAVGLLTAAHMHTREDEHSIVLAGEIGFRSDDSEVVLGPGGYITKPRGQMHAMWNAGNEPGRIIEVITPGGFENYFRELGELLVEHADDPAGKVLHELPEFGELADKYGLTYGSPDWVDDIARRYGLNPPSH</sequence>
<evidence type="ECO:0000313" key="2">
    <source>
        <dbReference type="EMBL" id="EFG75938.1"/>
    </source>
</evidence>
<evidence type="ECO:0000259" key="1">
    <source>
        <dbReference type="Pfam" id="PF07883"/>
    </source>
</evidence>